<dbReference type="EMBL" id="JAAFYZ010000045">
    <property type="protein sequence ID" value="MBS2548260.1"/>
    <property type="molecule type" value="Genomic_DNA"/>
</dbReference>
<name>A0ABS5KQH5_9ACTN</name>
<sequence length="96" mass="10436">MYLLYLALTSPSRPSPGQTDAEQLEDRIWARANPGLGIQHLHAKARARRIDLAVYLAGVGPTDPPDTGSTPVQNILALIPEWTVSYAAADREETTP</sequence>
<proteinExistence type="predicted"/>
<dbReference type="RefSeq" id="WP_212009832.1">
    <property type="nucleotide sequence ID" value="NZ_JAAFYZ010000045.1"/>
</dbReference>
<evidence type="ECO:0000313" key="1">
    <source>
        <dbReference type="EMBL" id="MBS2548260.1"/>
    </source>
</evidence>
<reference evidence="1 2" key="1">
    <citation type="submission" date="2020-02" db="EMBL/GenBank/DDBJ databases">
        <title>Acidophilic actinobacteria isolated from forest soil.</title>
        <authorList>
            <person name="Golinska P."/>
        </authorList>
    </citation>
    <scope>NUCLEOTIDE SEQUENCE [LARGE SCALE GENOMIC DNA]</scope>
    <source>
        <strain evidence="1 2">NL8</strain>
    </source>
</reference>
<protein>
    <submittedName>
        <fullName evidence="1">Uncharacterized protein</fullName>
    </submittedName>
</protein>
<gene>
    <name evidence="1" type="ORF">KGQ19_15450</name>
</gene>
<evidence type="ECO:0000313" key="2">
    <source>
        <dbReference type="Proteomes" id="UP000730482"/>
    </source>
</evidence>
<dbReference type="Proteomes" id="UP000730482">
    <property type="component" value="Unassembled WGS sequence"/>
</dbReference>
<comment type="caution">
    <text evidence="1">The sequence shown here is derived from an EMBL/GenBank/DDBJ whole genome shotgun (WGS) entry which is preliminary data.</text>
</comment>
<organism evidence="1 2">
    <name type="scientific">Catenulispora pinistramenti</name>
    <dbReference type="NCBI Taxonomy" id="2705254"/>
    <lineage>
        <taxon>Bacteria</taxon>
        <taxon>Bacillati</taxon>
        <taxon>Actinomycetota</taxon>
        <taxon>Actinomycetes</taxon>
        <taxon>Catenulisporales</taxon>
        <taxon>Catenulisporaceae</taxon>
        <taxon>Catenulispora</taxon>
    </lineage>
</organism>
<accession>A0ABS5KQH5</accession>
<keyword evidence="2" id="KW-1185">Reference proteome</keyword>